<dbReference type="InterPro" id="IPR006665">
    <property type="entry name" value="OmpA-like"/>
</dbReference>
<keyword evidence="1" id="KW-0472">Membrane</keyword>
<organism evidence="4 5">
    <name type="scientific">Neolewinella lacunae</name>
    <dbReference type="NCBI Taxonomy" id="1517758"/>
    <lineage>
        <taxon>Bacteria</taxon>
        <taxon>Pseudomonadati</taxon>
        <taxon>Bacteroidota</taxon>
        <taxon>Saprospiria</taxon>
        <taxon>Saprospirales</taxon>
        <taxon>Lewinellaceae</taxon>
        <taxon>Neolewinella</taxon>
    </lineage>
</organism>
<dbReference type="AlphaFoldDB" id="A0A923PLK0"/>
<dbReference type="EMBL" id="JACSIT010000152">
    <property type="protein sequence ID" value="MBC6996398.1"/>
    <property type="molecule type" value="Genomic_DNA"/>
</dbReference>
<sequence>MRILTYLLLALSLSACVFPKKVKRIAAEYDARIATQAAELNLKQDSITNLLLRLERSYGANDALLLTQDRLQDRLAIQEDELDALKGNLSNTSARLSTELATAREEKLRAEMAFDTLIARQASLVNQYEAGVKNAIFVLLDGLDSLVPPQSFTITQSAGEVTLSVLEDQLFYPRSTERLKGGAAPVLRAVTDALQSDPLLKLTVVGHTDNQPNPLRNTSNWEFAALRATRIADELAQVYYLSPNRLLAASHGEYGPAKSNATEEGRRANRRIDFVLRNNVGNLLRELGRLGEKQ</sequence>
<dbReference type="SUPFAM" id="SSF103088">
    <property type="entry name" value="OmpA-like"/>
    <property type="match status" value="1"/>
</dbReference>
<dbReference type="PANTHER" id="PTHR30329">
    <property type="entry name" value="STATOR ELEMENT OF FLAGELLAR MOTOR COMPLEX"/>
    <property type="match status" value="1"/>
</dbReference>
<comment type="caution">
    <text evidence="4">The sequence shown here is derived from an EMBL/GenBank/DDBJ whole genome shotgun (WGS) entry which is preliminary data.</text>
</comment>
<feature type="coiled-coil region" evidence="2">
    <location>
        <begin position="68"/>
        <end position="95"/>
    </location>
</feature>
<evidence type="ECO:0000313" key="4">
    <source>
        <dbReference type="EMBL" id="MBC6996398.1"/>
    </source>
</evidence>
<dbReference type="InterPro" id="IPR050330">
    <property type="entry name" value="Bact_OuterMem_StrucFunc"/>
</dbReference>
<accession>A0A923PLK0</accession>
<gene>
    <name evidence="4" type="ORF">H9S92_19660</name>
</gene>
<dbReference type="Pfam" id="PF00691">
    <property type="entry name" value="OmpA"/>
    <property type="match status" value="1"/>
</dbReference>
<dbReference type="InterPro" id="IPR036737">
    <property type="entry name" value="OmpA-like_sf"/>
</dbReference>
<evidence type="ECO:0000313" key="5">
    <source>
        <dbReference type="Proteomes" id="UP000650081"/>
    </source>
</evidence>
<evidence type="ECO:0000256" key="2">
    <source>
        <dbReference type="SAM" id="Coils"/>
    </source>
</evidence>
<keyword evidence="2" id="KW-0175">Coiled coil</keyword>
<keyword evidence="5" id="KW-1185">Reference proteome</keyword>
<dbReference type="RefSeq" id="WP_187468405.1">
    <property type="nucleotide sequence ID" value="NZ_JACSIT010000152.1"/>
</dbReference>
<dbReference type="CDD" id="cd07185">
    <property type="entry name" value="OmpA_C-like"/>
    <property type="match status" value="1"/>
</dbReference>
<reference evidence="4" key="1">
    <citation type="submission" date="2020-08" db="EMBL/GenBank/DDBJ databases">
        <title>Lewinella bacteria from marine environments.</title>
        <authorList>
            <person name="Zhong Y."/>
        </authorList>
    </citation>
    <scope>NUCLEOTIDE SEQUENCE</scope>
    <source>
        <strain evidence="4">KCTC 42187</strain>
    </source>
</reference>
<evidence type="ECO:0000259" key="3">
    <source>
        <dbReference type="PROSITE" id="PS51123"/>
    </source>
</evidence>
<evidence type="ECO:0000256" key="1">
    <source>
        <dbReference type="PROSITE-ProRule" id="PRU00473"/>
    </source>
</evidence>
<dbReference type="GO" id="GO:0016020">
    <property type="term" value="C:membrane"/>
    <property type="evidence" value="ECO:0007669"/>
    <property type="project" value="UniProtKB-UniRule"/>
</dbReference>
<dbReference type="PROSITE" id="PS51257">
    <property type="entry name" value="PROKAR_LIPOPROTEIN"/>
    <property type="match status" value="1"/>
</dbReference>
<dbReference type="PANTHER" id="PTHR30329:SF21">
    <property type="entry name" value="LIPOPROTEIN YIAD-RELATED"/>
    <property type="match status" value="1"/>
</dbReference>
<proteinExistence type="predicted"/>
<dbReference type="PROSITE" id="PS51123">
    <property type="entry name" value="OMPA_2"/>
    <property type="match status" value="1"/>
</dbReference>
<dbReference type="Proteomes" id="UP000650081">
    <property type="component" value="Unassembled WGS sequence"/>
</dbReference>
<protein>
    <submittedName>
        <fullName evidence="4">OmpA family protein</fullName>
    </submittedName>
</protein>
<feature type="domain" description="OmpA-like" evidence="3">
    <location>
        <begin position="158"/>
        <end position="280"/>
    </location>
</feature>
<name>A0A923PLK0_9BACT</name>
<dbReference type="Gene3D" id="3.30.1330.60">
    <property type="entry name" value="OmpA-like domain"/>
    <property type="match status" value="1"/>
</dbReference>